<reference evidence="1 2" key="1">
    <citation type="submission" date="2019-06" db="EMBL/GenBank/DDBJ databases">
        <authorList>
            <person name="Broberg M."/>
        </authorList>
    </citation>
    <scope>NUCLEOTIDE SEQUENCE [LARGE SCALE GENOMIC DNA]</scope>
</reference>
<evidence type="ECO:0000313" key="1">
    <source>
        <dbReference type="EMBL" id="VUC20364.1"/>
    </source>
</evidence>
<name>A0ABY6TQ71_BIOOC</name>
<dbReference type="SUPFAM" id="SSF52047">
    <property type="entry name" value="RNI-like"/>
    <property type="match status" value="1"/>
</dbReference>
<organism evidence="1 2">
    <name type="scientific">Bionectria ochroleuca</name>
    <name type="common">Gliocladium roseum</name>
    <dbReference type="NCBI Taxonomy" id="29856"/>
    <lineage>
        <taxon>Eukaryota</taxon>
        <taxon>Fungi</taxon>
        <taxon>Dikarya</taxon>
        <taxon>Ascomycota</taxon>
        <taxon>Pezizomycotina</taxon>
        <taxon>Sordariomycetes</taxon>
        <taxon>Hypocreomycetidae</taxon>
        <taxon>Hypocreales</taxon>
        <taxon>Bionectriaceae</taxon>
        <taxon>Clonostachys</taxon>
    </lineage>
</organism>
<comment type="caution">
    <text evidence="1">The sequence shown here is derived from an EMBL/GenBank/DDBJ whole genome shotgun (WGS) entry which is preliminary data.</text>
</comment>
<accession>A0ABY6TQ71</accession>
<gene>
    <name evidence="1" type="ORF">CLO192961_LOCUS21278</name>
</gene>
<keyword evidence="2" id="KW-1185">Reference proteome</keyword>
<evidence type="ECO:0000313" key="2">
    <source>
        <dbReference type="Proteomes" id="UP000766486"/>
    </source>
</evidence>
<dbReference type="Proteomes" id="UP000766486">
    <property type="component" value="Unassembled WGS sequence"/>
</dbReference>
<protein>
    <recommendedName>
        <fullName evidence="3">F-box domain-containing protein</fullName>
    </recommendedName>
</protein>
<dbReference type="InterPro" id="IPR032675">
    <property type="entry name" value="LRR_dom_sf"/>
</dbReference>
<dbReference type="EMBL" id="CABFNS010000125">
    <property type="protein sequence ID" value="VUC20364.1"/>
    <property type="molecule type" value="Genomic_DNA"/>
</dbReference>
<dbReference type="Gene3D" id="3.80.10.10">
    <property type="entry name" value="Ribonuclease Inhibitor"/>
    <property type="match status" value="1"/>
</dbReference>
<evidence type="ECO:0008006" key="3">
    <source>
        <dbReference type="Google" id="ProtNLM"/>
    </source>
</evidence>
<proteinExistence type="predicted"/>
<sequence length="481" mass="53198">MSIDTPMARAMALPEILSGVLASLRDQKAKSSLASAARVNSFWFACAADVLWRRVSGAALASIANIADSRRQLYASKIDGIKFHSGEKGFTGRPLDLCFARINSAGFDSYELEESIKVSFKQRIQPGLERSVFNGEEYLDEKLQLESQYRDLGFESEYRDAQLENEYPHIHALMNNLGKELTDEALLQLISQTKSLRDLSLCCGSFSCEIFFCVSELKDLSALSWSSEIYPVTPELLSETVAQNPNPFPSLGSFSSSCTSKAISDIATMLSRLTKINLGLRDSEHDVLGPLSTIESLRQVECTFKCSHASLSGSQLLSLKSLSKLEMLIIWFGDDSDHIDITTSPFSDAEFHELVSALPGLHNLRLGFGCDLTGQALLSLSAKCPDLARFEMPRGLYCDLNTLLAQAGKRPLLPHLEVLDAGRILTDDTDDEAISDFGLARQIRKYFPKLESLCVENTKKRDGCIIEAFDELAWELDSLSL</sequence>